<comment type="caution">
    <text evidence="1">The sequence shown here is derived from an EMBL/GenBank/DDBJ whole genome shotgun (WGS) entry which is preliminary data.</text>
</comment>
<keyword evidence="2" id="KW-1185">Reference proteome</keyword>
<dbReference type="EMBL" id="BGZK01000085">
    <property type="protein sequence ID" value="GBP17185.1"/>
    <property type="molecule type" value="Genomic_DNA"/>
</dbReference>
<proteinExistence type="predicted"/>
<accession>A0A4C1TT54</accession>
<sequence>MHSLLLSSYQVSIIPLPKYKKIVGTSTLEYEYPPANFYFQIEGLKPRTLRVDLTRVGVDDERRLQRDDVHDRRLNVLFEAQSVRYNLSRVKNS</sequence>
<protein>
    <submittedName>
        <fullName evidence="1">Uncharacterized protein</fullName>
    </submittedName>
</protein>
<gene>
    <name evidence="1" type="ORF">EVAR_17304_1</name>
</gene>
<organism evidence="1 2">
    <name type="scientific">Eumeta variegata</name>
    <name type="common">Bagworm moth</name>
    <name type="synonym">Eumeta japonica</name>
    <dbReference type="NCBI Taxonomy" id="151549"/>
    <lineage>
        <taxon>Eukaryota</taxon>
        <taxon>Metazoa</taxon>
        <taxon>Ecdysozoa</taxon>
        <taxon>Arthropoda</taxon>
        <taxon>Hexapoda</taxon>
        <taxon>Insecta</taxon>
        <taxon>Pterygota</taxon>
        <taxon>Neoptera</taxon>
        <taxon>Endopterygota</taxon>
        <taxon>Lepidoptera</taxon>
        <taxon>Glossata</taxon>
        <taxon>Ditrysia</taxon>
        <taxon>Tineoidea</taxon>
        <taxon>Psychidae</taxon>
        <taxon>Oiketicinae</taxon>
        <taxon>Eumeta</taxon>
    </lineage>
</organism>
<dbReference type="AlphaFoldDB" id="A0A4C1TT54"/>
<evidence type="ECO:0000313" key="1">
    <source>
        <dbReference type="EMBL" id="GBP17185.1"/>
    </source>
</evidence>
<dbReference type="Proteomes" id="UP000299102">
    <property type="component" value="Unassembled WGS sequence"/>
</dbReference>
<reference evidence="1 2" key="1">
    <citation type="journal article" date="2019" name="Commun. Biol.">
        <title>The bagworm genome reveals a unique fibroin gene that provides high tensile strength.</title>
        <authorList>
            <person name="Kono N."/>
            <person name="Nakamura H."/>
            <person name="Ohtoshi R."/>
            <person name="Tomita M."/>
            <person name="Numata K."/>
            <person name="Arakawa K."/>
        </authorList>
    </citation>
    <scope>NUCLEOTIDE SEQUENCE [LARGE SCALE GENOMIC DNA]</scope>
</reference>
<name>A0A4C1TT54_EUMVA</name>
<evidence type="ECO:0000313" key="2">
    <source>
        <dbReference type="Proteomes" id="UP000299102"/>
    </source>
</evidence>